<gene>
    <name evidence="2" type="ORF">MARPO_0109s0008</name>
</gene>
<feature type="region of interest" description="Disordered" evidence="1">
    <location>
        <begin position="1"/>
        <end position="21"/>
    </location>
</feature>
<proteinExistence type="predicted"/>
<protein>
    <submittedName>
        <fullName evidence="2">Uncharacterized protein</fullName>
    </submittedName>
</protein>
<evidence type="ECO:0000313" key="3">
    <source>
        <dbReference type="Proteomes" id="UP000244005"/>
    </source>
</evidence>
<evidence type="ECO:0000256" key="1">
    <source>
        <dbReference type="SAM" id="MobiDB-lite"/>
    </source>
</evidence>
<accession>A0A2R6WCK5</accession>
<name>A0A2R6WCK5_MARPO</name>
<sequence>MHSDIIKRSVPQSHINPKRGPTPRSATIFGALYLYAKMMPCISASWSTLAIVVCPLTYSYICIRSEPNLCDTDKFLSPLVNSRCLRSSRAPRLDLMSSQHRPEQKIQFC</sequence>
<keyword evidence="3" id="KW-1185">Reference proteome</keyword>
<dbReference type="Gramene" id="Mp2g16670.1">
    <property type="protein sequence ID" value="Mp2g16670.1.cds1"/>
    <property type="gene ID" value="Mp2g16670"/>
</dbReference>
<dbReference type="Proteomes" id="UP000244005">
    <property type="component" value="Unassembled WGS sequence"/>
</dbReference>
<reference evidence="3" key="1">
    <citation type="journal article" date="2017" name="Cell">
        <title>Insights into land plant evolution garnered from the Marchantia polymorpha genome.</title>
        <authorList>
            <person name="Bowman J.L."/>
            <person name="Kohchi T."/>
            <person name="Yamato K.T."/>
            <person name="Jenkins J."/>
            <person name="Shu S."/>
            <person name="Ishizaki K."/>
            <person name="Yamaoka S."/>
            <person name="Nishihama R."/>
            <person name="Nakamura Y."/>
            <person name="Berger F."/>
            <person name="Adam C."/>
            <person name="Aki S.S."/>
            <person name="Althoff F."/>
            <person name="Araki T."/>
            <person name="Arteaga-Vazquez M.A."/>
            <person name="Balasubrmanian S."/>
            <person name="Barry K."/>
            <person name="Bauer D."/>
            <person name="Boehm C.R."/>
            <person name="Briginshaw L."/>
            <person name="Caballero-Perez J."/>
            <person name="Catarino B."/>
            <person name="Chen F."/>
            <person name="Chiyoda S."/>
            <person name="Chovatia M."/>
            <person name="Davies K.M."/>
            <person name="Delmans M."/>
            <person name="Demura T."/>
            <person name="Dierschke T."/>
            <person name="Dolan L."/>
            <person name="Dorantes-Acosta A.E."/>
            <person name="Eklund D.M."/>
            <person name="Florent S.N."/>
            <person name="Flores-Sandoval E."/>
            <person name="Fujiyama A."/>
            <person name="Fukuzawa H."/>
            <person name="Galik B."/>
            <person name="Grimanelli D."/>
            <person name="Grimwood J."/>
            <person name="Grossniklaus U."/>
            <person name="Hamada T."/>
            <person name="Haseloff J."/>
            <person name="Hetherington A.J."/>
            <person name="Higo A."/>
            <person name="Hirakawa Y."/>
            <person name="Hundley H.N."/>
            <person name="Ikeda Y."/>
            <person name="Inoue K."/>
            <person name="Inoue S.I."/>
            <person name="Ishida S."/>
            <person name="Jia Q."/>
            <person name="Kakita M."/>
            <person name="Kanazawa T."/>
            <person name="Kawai Y."/>
            <person name="Kawashima T."/>
            <person name="Kennedy M."/>
            <person name="Kinose K."/>
            <person name="Kinoshita T."/>
            <person name="Kohara Y."/>
            <person name="Koide E."/>
            <person name="Komatsu K."/>
            <person name="Kopischke S."/>
            <person name="Kubo M."/>
            <person name="Kyozuka J."/>
            <person name="Lagercrantz U."/>
            <person name="Lin S.S."/>
            <person name="Lindquist E."/>
            <person name="Lipzen A.M."/>
            <person name="Lu C.W."/>
            <person name="De Luna E."/>
            <person name="Martienssen R.A."/>
            <person name="Minamino N."/>
            <person name="Mizutani M."/>
            <person name="Mizutani M."/>
            <person name="Mochizuki N."/>
            <person name="Monte I."/>
            <person name="Mosher R."/>
            <person name="Nagasaki H."/>
            <person name="Nakagami H."/>
            <person name="Naramoto S."/>
            <person name="Nishitani K."/>
            <person name="Ohtani M."/>
            <person name="Okamoto T."/>
            <person name="Okumura M."/>
            <person name="Phillips J."/>
            <person name="Pollak B."/>
            <person name="Reinders A."/>
            <person name="Rovekamp M."/>
            <person name="Sano R."/>
            <person name="Sawa S."/>
            <person name="Schmid M.W."/>
            <person name="Shirakawa M."/>
            <person name="Solano R."/>
            <person name="Spunde A."/>
            <person name="Suetsugu N."/>
            <person name="Sugano S."/>
            <person name="Sugiyama A."/>
            <person name="Sun R."/>
            <person name="Suzuki Y."/>
            <person name="Takenaka M."/>
            <person name="Takezawa D."/>
            <person name="Tomogane H."/>
            <person name="Tsuzuki M."/>
            <person name="Ueda T."/>
            <person name="Umeda M."/>
            <person name="Ward J.M."/>
            <person name="Watanabe Y."/>
            <person name="Yazaki K."/>
            <person name="Yokoyama R."/>
            <person name="Yoshitake Y."/>
            <person name="Yotsui I."/>
            <person name="Zachgo S."/>
            <person name="Schmutz J."/>
        </authorList>
    </citation>
    <scope>NUCLEOTIDE SEQUENCE [LARGE SCALE GENOMIC DNA]</scope>
    <source>
        <strain evidence="3">Tak-1</strain>
    </source>
</reference>
<dbReference type="AlphaFoldDB" id="A0A2R6WCK5"/>
<dbReference type="EMBL" id="KZ772781">
    <property type="protein sequence ID" value="PTQ31573.1"/>
    <property type="molecule type" value="Genomic_DNA"/>
</dbReference>
<evidence type="ECO:0000313" key="2">
    <source>
        <dbReference type="EMBL" id="PTQ31573.1"/>
    </source>
</evidence>
<organism evidence="2 3">
    <name type="scientific">Marchantia polymorpha</name>
    <name type="common">Common liverwort</name>
    <name type="synonym">Marchantia aquatica</name>
    <dbReference type="NCBI Taxonomy" id="3197"/>
    <lineage>
        <taxon>Eukaryota</taxon>
        <taxon>Viridiplantae</taxon>
        <taxon>Streptophyta</taxon>
        <taxon>Embryophyta</taxon>
        <taxon>Marchantiophyta</taxon>
        <taxon>Marchantiopsida</taxon>
        <taxon>Marchantiidae</taxon>
        <taxon>Marchantiales</taxon>
        <taxon>Marchantiaceae</taxon>
        <taxon>Marchantia</taxon>
    </lineage>
</organism>